<dbReference type="EMBL" id="AOHW01000036">
    <property type="protein sequence ID" value="ELY39676.1"/>
    <property type="molecule type" value="Genomic_DNA"/>
</dbReference>
<dbReference type="InterPro" id="IPR029063">
    <property type="entry name" value="SAM-dependent_MTases_sf"/>
</dbReference>
<evidence type="ECO:0000256" key="2">
    <source>
        <dbReference type="ARBA" id="ARBA00022679"/>
    </source>
</evidence>
<dbReference type="Gene3D" id="3.40.50.150">
    <property type="entry name" value="Vaccinia Virus protein VP39"/>
    <property type="match status" value="1"/>
</dbReference>
<dbReference type="GO" id="GO:0008168">
    <property type="term" value="F:methyltransferase activity"/>
    <property type="evidence" value="ECO:0007669"/>
    <property type="project" value="UniProtKB-KW"/>
</dbReference>
<dbReference type="AlphaFoldDB" id="L9VRK5"/>
<accession>L9VRK5</accession>
<dbReference type="InterPro" id="IPR041698">
    <property type="entry name" value="Methyltransf_25"/>
</dbReference>
<protein>
    <submittedName>
        <fullName evidence="4">Type 11 methyltransferase</fullName>
    </submittedName>
</protein>
<dbReference type="Pfam" id="PF13649">
    <property type="entry name" value="Methyltransf_25"/>
    <property type="match status" value="1"/>
</dbReference>
<name>L9VRK5_9EURY</name>
<dbReference type="GO" id="GO:0032259">
    <property type="term" value="P:methylation"/>
    <property type="evidence" value="ECO:0007669"/>
    <property type="project" value="UniProtKB-KW"/>
</dbReference>
<keyword evidence="2 4" id="KW-0808">Transferase</keyword>
<evidence type="ECO:0000313" key="4">
    <source>
        <dbReference type="EMBL" id="ELY39676.1"/>
    </source>
</evidence>
<feature type="domain" description="Methyltransferase" evidence="3">
    <location>
        <begin position="42"/>
        <end position="131"/>
    </location>
</feature>
<keyword evidence="5" id="KW-1185">Reference proteome</keyword>
<dbReference type="PANTHER" id="PTHR43861:SF1">
    <property type="entry name" value="TRANS-ACONITATE 2-METHYLTRANSFERASE"/>
    <property type="match status" value="1"/>
</dbReference>
<dbReference type="CDD" id="cd02440">
    <property type="entry name" value="AdoMet_MTases"/>
    <property type="match status" value="1"/>
</dbReference>
<dbReference type="RefSeq" id="WP_006090597.1">
    <property type="nucleotide sequence ID" value="NZ_AOHW01000036.1"/>
</dbReference>
<sequence length="260" mass="29008">MGSNESRPNDWNADDYDENHSFVAEYGTDVLELLAPEPDERILDLGCGTGHLTARIAATGATAVGVDSAAEMIERAHEAHPDTLFVATDARTMSFDTPFDAVFSNAALHWIPDEEQDATLRAVRDALRPGGRFVAELGGTGNVERIVDATLAELEGRGYDADSPWYFPSVGEYAGRLEDHGFEVRFARLFDRPTELDDGQRGLRNWLEMFGDSLFESVPADEQAAVIGAVEDRLESDLYDRDEETWTADYRRLRFRAVRR</sequence>
<organism evidence="4 5">
    <name type="scientific">Natronorubrum tibetense GA33</name>
    <dbReference type="NCBI Taxonomy" id="1114856"/>
    <lineage>
        <taxon>Archaea</taxon>
        <taxon>Methanobacteriati</taxon>
        <taxon>Methanobacteriota</taxon>
        <taxon>Stenosarchaea group</taxon>
        <taxon>Halobacteria</taxon>
        <taxon>Halobacteriales</taxon>
        <taxon>Natrialbaceae</taxon>
        <taxon>Natronorubrum</taxon>
    </lineage>
</organism>
<keyword evidence="1 4" id="KW-0489">Methyltransferase</keyword>
<evidence type="ECO:0000256" key="1">
    <source>
        <dbReference type="ARBA" id="ARBA00022603"/>
    </source>
</evidence>
<dbReference type="STRING" id="1114856.GCA_000383975_03105"/>
<reference evidence="4 5" key="1">
    <citation type="journal article" date="2014" name="PLoS Genet.">
        <title>Phylogenetically driven sequencing of extremely halophilic archaea reveals strategies for static and dynamic osmo-response.</title>
        <authorList>
            <person name="Becker E.A."/>
            <person name="Seitzer P.M."/>
            <person name="Tritt A."/>
            <person name="Larsen D."/>
            <person name="Krusor M."/>
            <person name="Yao A.I."/>
            <person name="Wu D."/>
            <person name="Madern D."/>
            <person name="Eisen J.A."/>
            <person name="Darling A.E."/>
            <person name="Facciotti M.T."/>
        </authorList>
    </citation>
    <scope>NUCLEOTIDE SEQUENCE [LARGE SCALE GENOMIC DNA]</scope>
    <source>
        <strain evidence="4 5">GA33</strain>
    </source>
</reference>
<dbReference type="PANTHER" id="PTHR43861">
    <property type="entry name" value="TRANS-ACONITATE 2-METHYLTRANSFERASE-RELATED"/>
    <property type="match status" value="1"/>
</dbReference>
<proteinExistence type="predicted"/>
<comment type="caution">
    <text evidence="4">The sequence shown here is derived from an EMBL/GenBank/DDBJ whole genome shotgun (WGS) entry which is preliminary data.</text>
</comment>
<dbReference type="SUPFAM" id="SSF53335">
    <property type="entry name" value="S-adenosyl-L-methionine-dependent methyltransferases"/>
    <property type="match status" value="1"/>
</dbReference>
<dbReference type="Proteomes" id="UP000011599">
    <property type="component" value="Unassembled WGS sequence"/>
</dbReference>
<gene>
    <name evidence="4" type="ORF">C496_13401</name>
</gene>
<dbReference type="OrthoDB" id="11691at2157"/>
<dbReference type="eggNOG" id="arCOG01783">
    <property type="taxonomic scope" value="Archaea"/>
</dbReference>
<evidence type="ECO:0000259" key="3">
    <source>
        <dbReference type="Pfam" id="PF13649"/>
    </source>
</evidence>
<evidence type="ECO:0000313" key="5">
    <source>
        <dbReference type="Proteomes" id="UP000011599"/>
    </source>
</evidence>
<dbReference type="PATRIC" id="fig|1114856.3.peg.2790"/>